<dbReference type="InterPro" id="IPR039261">
    <property type="entry name" value="FNR_nucleotide-bd"/>
</dbReference>
<dbReference type="InterPro" id="IPR012675">
    <property type="entry name" value="Beta-grasp_dom_sf"/>
</dbReference>
<dbReference type="CDD" id="cd00207">
    <property type="entry name" value="fer2"/>
    <property type="match status" value="1"/>
</dbReference>
<dbReference type="InterPro" id="IPR001041">
    <property type="entry name" value="2Fe-2S_ferredoxin-type"/>
</dbReference>
<evidence type="ECO:0000313" key="11">
    <source>
        <dbReference type="EMBL" id="AMC11250.1"/>
    </source>
</evidence>
<reference evidence="11 12" key="2">
    <citation type="journal article" date="2016" name="Int. J. Syst. Evol. Microbiol.">
        <title>Lutibacter profundi sp. nov., isolated from a deep-sea hydrothermal system on the Arctic Mid-Ocean Ridge and emended description of the genus Lutibacter.</title>
        <authorList>
            <person name="Le Moine Bauer S."/>
            <person name="Roalkvam I."/>
            <person name="Steen I.H."/>
            <person name="Dahle H."/>
        </authorList>
    </citation>
    <scope>NUCLEOTIDE SEQUENCE [LARGE SCALE GENOMIC DNA]</scope>
    <source>
        <strain evidence="11 12">LP1</strain>
    </source>
</reference>
<feature type="domain" description="2Fe-2S ferredoxin-type" evidence="9">
    <location>
        <begin position="261"/>
        <end position="351"/>
    </location>
</feature>
<dbReference type="GO" id="GO:0046872">
    <property type="term" value="F:metal ion binding"/>
    <property type="evidence" value="ECO:0007669"/>
    <property type="project" value="UniProtKB-KW"/>
</dbReference>
<keyword evidence="3" id="KW-0001">2Fe-2S</keyword>
<dbReference type="Gene3D" id="2.40.30.10">
    <property type="entry name" value="Translation factors"/>
    <property type="match status" value="1"/>
</dbReference>
<comment type="cofactor">
    <cofactor evidence="1">
        <name>FAD</name>
        <dbReference type="ChEBI" id="CHEBI:57692"/>
    </cofactor>
</comment>
<dbReference type="PROSITE" id="PS51384">
    <property type="entry name" value="FAD_FR"/>
    <property type="match status" value="1"/>
</dbReference>
<evidence type="ECO:0000313" key="12">
    <source>
        <dbReference type="Proteomes" id="UP000059672"/>
    </source>
</evidence>
<evidence type="ECO:0000256" key="7">
    <source>
        <dbReference type="ARBA" id="ARBA00023004"/>
    </source>
</evidence>
<dbReference type="Pfam" id="PF00970">
    <property type="entry name" value="FAD_binding_6"/>
    <property type="match status" value="1"/>
</dbReference>
<dbReference type="Pfam" id="PF00111">
    <property type="entry name" value="Fer2"/>
    <property type="match status" value="1"/>
</dbReference>
<keyword evidence="6" id="KW-0560">Oxidoreductase</keyword>
<dbReference type="PROSITE" id="PS51085">
    <property type="entry name" value="2FE2S_FER_2"/>
    <property type="match status" value="1"/>
</dbReference>
<proteinExistence type="predicted"/>
<dbReference type="GO" id="GO:0016491">
    <property type="term" value="F:oxidoreductase activity"/>
    <property type="evidence" value="ECO:0007669"/>
    <property type="project" value="UniProtKB-KW"/>
</dbReference>
<dbReference type="Pfam" id="PF00175">
    <property type="entry name" value="NAD_binding_1"/>
    <property type="match status" value="1"/>
</dbReference>
<keyword evidence="12" id="KW-1185">Reference proteome</keyword>
<dbReference type="EMBL" id="CP013355">
    <property type="protein sequence ID" value="AMC11250.1"/>
    <property type="molecule type" value="Genomic_DNA"/>
</dbReference>
<dbReference type="InterPro" id="IPR017927">
    <property type="entry name" value="FAD-bd_FR_type"/>
</dbReference>
<reference evidence="12" key="1">
    <citation type="submission" date="2015-12" db="EMBL/GenBank/DDBJ databases">
        <title>Complete genome sequence of Lutibacter profundus strain LP1.</title>
        <authorList>
            <person name="Wissuwa J."/>
            <person name="Le Moine Bauer S."/>
            <person name="Stokke R."/>
            <person name="Dahle H."/>
            <person name="Steen I.H."/>
        </authorList>
    </citation>
    <scope>NUCLEOTIDE SEQUENCE [LARGE SCALE GENOMIC DNA]</scope>
    <source>
        <strain evidence="12">LP1</strain>
    </source>
</reference>
<sequence length="351" mass="38612">MSNFHSLIVKEIKQETPDAISIVFDIPKAIQNNFNFIAGQYITIKTTIASEEIRRAYSICSSPNSGELRIAIKKIKNGLFSVFATTKLKKGDVLEVSAPEGKFILETSKNNAKNYLGIVAGSGITPVMAMIKAVLEDEPTSTFSLVFGNKTVKDTIFKGEIDTLKNKYPTTFNIQYVYSREQQPNALFGRIDEGNINFILKNKFTGCTFNSAFLCGPETMIETVKNTLINSGFDKNNIYFELFSTPSSSKNDVTKTFEGNCDITVLVDDEETTFTMNSKTTILTAALKEGIDAPYSCQGGICSSCIAKVVEGSVVMDKNAILSDKEIKEGLILTCQAHPTSQKITIDYDDV</sequence>
<keyword evidence="4" id="KW-0479">Metal-binding</keyword>
<keyword evidence="8" id="KW-0411">Iron-sulfur</keyword>
<evidence type="ECO:0000256" key="3">
    <source>
        <dbReference type="ARBA" id="ARBA00022714"/>
    </source>
</evidence>
<evidence type="ECO:0000256" key="8">
    <source>
        <dbReference type="ARBA" id="ARBA00023014"/>
    </source>
</evidence>
<dbReference type="SUPFAM" id="SSF52343">
    <property type="entry name" value="Ferredoxin reductase-like, C-terminal NADP-linked domain"/>
    <property type="match status" value="1"/>
</dbReference>
<keyword evidence="5" id="KW-0274">FAD</keyword>
<protein>
    <submittedName>
        <fullName evidence="11">Flavodoxin reductase</fullName>
    </submittedName>
</protein>
<organism evidence="11 12">
    <name type="scientific">Lutibacter profundi</name>
    <dbReference type="NCBI Taxonomy" id="1622118"/>
    <lineage>
        <taxon>Bacteria</taxon>
        <taxon>Pseudomonadati</taxon>
        <taxon>Bacteroidota</taxon>
        <taxon>Flavobacteriia</taxon>
        <taxon>Flavobacteriales</taxon>
        <taxon>Flavobacteriaceae</taxon>
        <taxon>Lutibacter</taxon>
    </lineage>
</organism>
<evidence type="ECO:0000256" key="5">
    <source>
        <dbReference type="ARBA" id="ARBA00022827"/>
    </source>
</evidence>
<name>A0A0X8G725_9FLAO</name>
<dbReference type="Gene3D" id="3.10.20.30">
    <property type="match status" value="1"/>
</dbReference>
<dbReference type="STRING" id="1622118.Lupro_08275"/>
<feature type="domain" description="FAD-binding FR-type" evidence="10">
    <location>
        <begin position="2"/>
        <end position="106"/>
    </location>
</feature>
<dbReference type="InterPro" id="IPR008333">
    <property type="entry name" value="Cbr1-like_FAD-bd_dom"/>
</dbReference>
<dbReference type="InterPro" id="IPR017938">
    <property type="entry name" value="Riboflavin_synthase-like_b-brl"/>
</dbReference>
<evidence type="ECO:0000256" key="1">
    <source>
        <dbReference type="ARBA" id="ARBA00001974"/>
    </source>
</evidence>
<evidence type="ECO:0000256" key="2">
    <source>
        <dbReference type="ARBA" id="ARBA00022630"/>
    </source>
</evidence>
<keyword evidence="7" id="KW-0408">Iron</keyword>
<dbReference type="PATRIC" id="fig|1622118.3.peg.1711"/>
<dbReference type="PANTHER" id="PTHR47354:SF8">
    <property type="entry name" value="1,2-PHENYLACETYL-COA EPOXIDASE, SUBUNIT E"/>
    <property type="match status" value="1"/>
</dbReference>
<dbReference type="KEGG" id="lut:Lupro_08275"/>
<evidence type="ECO:0000259" key="10">
    <source>
        <dbReference type="PROSITE" id="PS51384"/>
    </source>
</evidence>
<dbReference type="Gene3D" id="3.40.50.80">
    <property type="entry name" value="Nucleotide-binding domain of ferredoxin-NADP reductase (FNR) module"/>
    <property type="match status" value="1"/>
</dbReference>
<dbReference type="CDD" id="cd06214">
    <property type="entry name" value="PA_degradation_oxidoreductase_like"/>
    <property type="match status" value="1"/>
</dbReference>
<dbReference type="GO" id="GO:0050660">
    <property type="term" value="F:flavin adenine dinucleotide binding"/>
    <property type="evidence" value="ECO:0007669"/>
    <property type="project" value="TreeGrafter"/>
</dbReference>
<gene>
    <name evidence="11" type="ORF">Lupro_08275</name>
</gene>
<dbReference type="InterPro" id="IPR050415">
    <property type="entry name" value="MRET"/>
</dbReference>
<dbReference type="AlphaFoldDB" id="A0A0X8G725"/>
<evidence type="ECO:0000256" key="6">
    <source>
        <dbReference type="ARBA" id="ARBA00023002"/>
    </source>
</evidence>
<dbReference type="PRINTS" id="PR00406">
    <property type="entry name" value="CYTB5RDTASE"/>
</dbReference>
<evidence type="ECO:0000256" key="4">
    <source>
        <dbReference type="ARBA" id="ARBA00022723"/>
    </source>
</evidence>
<dbReference type="PANTHER" id="PTHR47354">
    <property type="entry name" value="NADH OXIDOREDUCTASE HCR"/>
    <property type="match status" value="1"/>
</dbReference>
<dbReference type="InterPro" id="IPR006058">
    <property type="entry name" value="2Fe2S_fd_BS"/>
</dbReference>
<dbReference type="SUPFAM" id="SSF63380">
    <property type="entry name" value="Riboflavin synthase domain-like"/>
    <property type="match status" value="1"/>
</dbReference>
<dbReference type="SUPFAM" id="SSF54292">
    <property type="entry name" value="2Fe-2S ferredoxin-like"/>
    <property type="match status" value="1"/>
</dbReference>
<dbReference type="OrthoDB" id="9789468at2"/>
<dbReference type="InterPro" id="IPR036010">
    <property type="entry name" value="2Fe-2S_ferredoxin-like_sf"/>
</dbReference>
<dbReference type="PROSITE" id="PS00197">
    <property type="entry name" value="2FE2S_FER_1"/>
    <property type="match status" value="1"/>
</dbReference>
<evidence type="ECO:0000259" key="9">
    <source>
        <dbReference type="PROSITE" id="PS51085"/>
    </source>
</evidence>
<dbReference type="InterPro" id="IPR001433">
    <property type="entry name" value="OxRdtase_FAD/NAD-bd"/>
</dbReference>
<dbReference type="RefSeq" id="WP_068208588.1">
    <property type="nucleotide sequence ID" value="NZ_CP013355.1"/>
</dbReference>
<dbReference type="GO" id="GO:0051537">
    <property type="term" value="F:2 iron, 2 sulfur cluster binding"/>
    <property type="evidence" value="ECO:0007669"/>
    <property type="project" value="UniProtKB-KW"/>
</dbReference>
<dbReference type="Proteomes" id="UP000059672">
    <property type="component" value="Chromosome"/>
</dbReference>
<accession>A0A0X8G725</accession>
<keyword evidence="2" id="KW-0285">Flavoprotein</keyword>